<evidence type="ECO:0000256" key="4">
    <source>
        <dbReference type="ARBA" id="ARBA00023136"/>
    </source>
</evidence>
<feature type="compositionally biased region" description="Polar residues" evidence="6">
    <location>
        <begin position="414"/>
        <end position="433"/>
    </location>
</feature>
<comment type="subcellular location">
    <subcellularLocation>
        <location evidence="1">Nucleus inner membrane</location>
        <topology evidence="1">Multi-pass membrane protein</topology>
    </subcellularLocation>
</comment>
<evidence type="ECO:0000256" key="3">
    <source>
        <dbReference type="ARBA" id="ARBA00022989"/>
    </source>
</evidence>
<evidence type="ECO:0000313" key="8">
    <source>
        <dbReference type="EMBL" id="CAG8340915.1"/>
    </source>
</evidence>
<keyword evidence="2" id="KW-0812">Transmembrane</keyword>
<evidence type="ECO:0000256" key="2">
    <source>
        <dbReference type="ARBA" id="ARBA00022692"/>
    </source>
</evidence>
<dbReference type="PANTHER" id="PTHR28538:SF1">
    <property type="entry name" value="INTEGRAL INNER NUCLEAR MEMBRANE PROTEIN IMA1"/>
    <property type="match status" value="1"/>
</dbReference>
<dbReference type="Proteomes" id="UP001152592">
    <property type="component" value="Unassembled WGS sequence"/>
</dbReference>
<dbReference type="EMBL" id="CAJVPD010000111">
    <property type="protein sequence ID" value="CAG8340915.1"/>
    <property type="molecule type" value="Genomic_DNA"/>
</dbReference>
<name>A0A9W4IT14_9EURO</name>
<keyword evidence="5" id="KW-0539">Nucleus</keyword>
<dbReference type="GO" id="GO:0005637">
    <property type="term" value="C:nuclear inner membrane"/>
    <property type="evidence" value="ECO:0007669"/>
    <property type="project" value="UniProtKB-SubCell"/>
</dbReference>
<sequence length="941" mass="103495">MQQNWSRGKHVPRTCFFSSAFPSAAHSPLFTSSVSTTLYYVMASLFSKRLTCFYCGQRSTRVNRPVHGPVRNFRCEHCEADNFFDEVSDINLPSIALIHLTMFSQKGEITDPPAVVTNAEAHSPGASSPSEPAYSNEPPLFCAKCTRNQHLLTSSLASYFPPSDDPTNSDYERGYEQFRRGLEDSYPQVCEFCEPVVKQRIRKAGYEAKSDHLRRMMDQSRANRESRQARNRSWRSLLLFFGACAYWSSVGGQLAWDLVAAATAPQSAQGVGEVSPITMLSCVAQSLQLRRIPSDCSPDLAPTAGLALISGALSLWWNPKLRFKIDGMPGQFEGLGEYYQAQLILMVVRCVFWAVLKDPSASGLDPKLPHALHAAMVPVTLLSVFASRRLVKYTSRPLVNWSDNSWETRLETAKASSPVQGESSALTRVSRSGGTPKAKEDTFQPRFPIDKLARGRQPVEQPLPATPTQEDTDTMDWSPSVTHNLRPTITQQSQPSVLSGPHPFQGQVPAAPTPPAWKLRSKTSTKPIEQVIQPNPFHRSPAQPAGQWQQRPSEANTVFKPPKFFAPSDRDTSTGLETLFDRAFNFQPEGAQGSSWDQTTYNEGSPRLFETNSHHFYACARLLLLAAFISAWTFSQNHEVLLPGNYVEIAALGVASLVAGFALISMVKRPLSQWNGMEILISITELAAAVHMGAHLPTASANREYFDRYGKMLLVFMLFQEAMKVHSFSVSRGTKAEQKPPGSVSPPTQPQSPVSQAGALDWPADRPSNTAMSTSVPQISSPPVHHSFESQSPAPALSFGDTEAASSFSSALPSVPQYRIAPSNTVSSFPAANQNAFQQNKNPHSFTMESLRQIDPASDYEPESDSETVATSTTTATNFTNRNIRYGNNFGLGSTPYSPRRTGLGSGMGGLSLDDDSTPRRITRSQTQHGLLGRRPANYVR</sequence>
<evidence type="ECO:0000313" key="9">
    <source>
        <dbReference type="Proteomes" id="UP001152592"/>
    </source>
</evidence>
<evidence type="ECO:0000256" key="1">
    <source>
        <dbReference type="ARBA" id="ARBA00004473"/>
    </source>
</evidence>
<feature type="domain" description="Ima1 N-terminal" evidence="7">
    <location>
        <begin position="50"/>
        <end position="197"/>
    </location>
</feature>
<reference evidence="8" key="1">
    <citation type="submission" date="2021-07" db="EMBL/GenBank/DDBJ databases">
        <authorList>
            <person name="Branca A.L. A."/>
        </authorList>
    </citation>
    <scope>NUCLEOTIDE SEQUENCE</scope>
</reference>
<feature type="region of interest" description="Disordered" evidence="6">
    <location>
        <begin position="412"/>
        <end position="475"/>
    </location>
</feature>
<feature type="region of interest" description="Disordered" evidence="6">
    <location>
        <begin position="903"/>
        <end position="941"/>
    </location>
</feature>
<protein>
    <recommendedName>
        <fullName evidence="7">Ima1 N-terminal domain-containing protein</fullName>
    </recommendedName>
</protein>
<organism evidence="8 9">
    <name type="scientific">Penicillium salamii</name>
    <dbReference type="NCBI Taxonomy" id="1612424"/>
    <lineage>
        <taxon>Eukaryota</taxon>
        <taxon>Fungi</taxon>
        <taxon>Dikarya</taxon>
        <taxon>Ascomycota</taxon>
        <taxon>Pezizomycotina</taxon>
        <taxon>Eurotiomycetes</taxon>
        <taxon>Eurotiomycetidae</taxon>
        <taxon>Eurotiales</taxon>
        <taxon>Aspergillaceae</taxon>
        <taxon>Penicillium</taxon>
    </lineage>
</organism>
<dbReference type="InterPro" id="IPR042321">
    <property type="entry name" value="Ima1"/>
</dbReference>
<dbReference type="PANTHER" id="PTHR28538">
    <property type="entry name" value="INTEGRAL INNER NUCLEAR MEMBRANE PROTEIN IMA1"/>
    <property type="match status" value="1"/>
</dbReference>
<accession>A0A9W4IT14</accession>
<dbReference type="GO" id="GO:0034506">
    <property type="term" value="C:chromosome, centromeric core domain"/>
    <property type="evidence" value="ECO:0007669"/>
    <property type="project" value="TreeGrafter"/>
</dbReference>
<dbReference type="GO" id="GO:0034992">
    <property type="term" value="C:microtubule organizing center attachment site"/>
    <property type="evidence" value="ECO:0007669"/>
    <property type="project" value="TreeGrafter"/>
</dbReference>
<keyword evidence="3" id="KW-1133">Transmembrane helix</keyword>
<dbReference type="Pfam" id="PF09779">
    <property type="entry name" value="Ima1_N"/>
    <property type="match status" value="1"/>
</dbReference>
<evidence type="ECO:0000256" key="5">
    <source>
        <dbReference type="ARBA" id="ARBA00023242"/>
    </source>
</evidence>
<gene>
    <name evidence="8" type="ORF">PSALAMII_LOCUS2819</name>
</gene>
<feature type="compositionally biased region" description="Polar residues" evidence="6">
    <location>
        <begin position="767"/>
        <end position="781"/>
    </location>
</feature>
<dbReference type="AlphaFoldDB" id="A0A9W4IT14"/>
<feature type="compositionally biased region" description="Basic and acidic residues" evidence="6">
    <location>
        <begin position="437"/>
        <end position="453"/>
    </location>
</feature>
<dbReference type="OrthoDB" id="441517at2759"/>
<feature type="region of interest" description="Disordered" evidence="6">
    <location>
        <begin position="733"/>
        <end position="801"/>
    </location>
</feature>
<evidence type="ECO:0000259" key="7">
    <source>
        <dbReference type="Pfam" id="PF09779"/>
    </source>
</evidence>
<feature type="region of interest" description="Disordered" evidence="6">
    <location>
        <begin position="857"/>
        <end position="876"/>
    </location>
</feature>
<dbReference type="GO" id="GO:0044732">
    <property type="term" value="C:mitotic spindle pole body"/>
    <property type="evidence" value="ECO:0007669"/>
    <property type="project" value="TreeGrafter"/>
</dbReference>
<proteinExistence type="predicted"/>
<dbReference type="GO" id="GO:0071765">
    <property type="term" value="P:nuclear inner membrane organization"/>
    <property type="evidence" value="ECO:0007669"/>
    <property type="project" value="InterPro"/>
</dbReference>
<keyword evidence="4" id="KW-0472">Membrane</keyword>
<dbReference type="InterPro" id="IPR018617">
    <property type="entry name" value="Ima1_N"/>
</dbReference>
<evidence type="ECO:0000256" key="6">
    <source>
        <dbReference type="SAM" id="MobiDB-lite"/>
    </source>
</evidence>
<comment type="caution">
    <text evidence="8">The sequence shown here is derived from an EMBL/GenBank/DDBJ whole genome shotgun (WGS) entry which is preliminary data.</text>
</comment>